<dbReference type="RefSeq" id="WP_190575443.1">
    <property type="nucleotide sequence ID" value="NZ_CAWPQU010000001.1"/>
</dbReference>
<sequence length="112" mass="11805">MKVVLGDDVAIGMGSTILGEGGVEIGDATHFGPNVVLTTQYGNRSTSSLAETSLKYQPVKIGKGVWIGAGSIIMPGTELGDYCSVAPNSVVYGRWTDSNIQLMGNPARKRKF</sequence>
<evidence type="ECO:0000256" key="1">
    <source>
        <dbReference type="ARBA" id="ARBA00007274"/>
    </source>
</evidence>
<evidence type="ECO:0000313" key="4">
    <source>
        <dbReference type="Proteomes" id="UP000618445"/>
    </source>
</evidence>
<keyword evidence="4" id="KW-1185">Reference proteome</keyword>
<keyword evidence="3" id="KW-0012">Acyltransferase</keyword>
<comment type="similarity">
    <text evidence="1">Belongs to the transferase hexapeptide repeat family.</text>
</comment>
<protein>
    <submittedName>
        <fullName evidence="3">Acyltransferase</fullName>
    </submittedName>
</protein>
<gene>
    <name evidence="3" type="ORF">H6G05_00855</name>
</gene>
<dbReference type="Pfam" id="PF14602">
    <property type="entry name" value="Hexapep_2"/>
    <property type="match status" value="1"/>
</dbReference>
<comment type="caution">
    <text evidence="3">The sequence shown here is derived from an EMBL/GenBank/DDBJ whole genome shotgun (WGS) entry which is preliminary data.</text>
</comment>
<name>A0ABR8C512_9CYAN</name>
<dbReference type="CDD" id="cd04647">
    <property type="entry name" value="LbH_MAT_like"/>
    <property type="match status" value="1"/>
</dbReference>
<keyword evidence="2" id="KW-0808">Transferase</keyword>
<evidence type="ECO:0000256" key="2">
    <source>
        <dbReference type="ARBA" id="ARBA00022679"/>
    </source>
</evidence>
<proteinExistence type="inferred from homology"/>
<dbReference type="GO" id="GO:0016746">
    <property type="term" value="F:acyltransferase activity"/>
    <property type="evidence" value="ECO:0007669"/>
    <property type="project" value="UniProtKB-KW"/>
</dbReference>
<dbReference type="PANTHER" id="PTHR23416:SF23">
    <property type="entry name" value="ACETYLTRANSFERASE C18B11.09C-RELATED"/>
    <property type="match status" value="1"/>
</dbReference>
<dbReference type="InterPro" id="IPR001451">
    <property type="entry name" value="Hexapep"/>
</dbReference>
<dbReference type="InterPro" id="IPR051159">
    <property type="entry name" value="Hexapeptide_acetyltransf"/>
</dbReference>
<accession>A0ABR8C512</accession>
<dbReference type="Pfam" id="PF00132">
    <property type="entry name" value="Hexapep"/>
    <property type="match status" value="1"/>
</dbReference>
<dbReference type="Gene3D" id="2.160.10.10">
    <property type="entry name" value="Hexapeptide repeat proteins"/>
    <property type="match status" value="1"/>
</dbReference>
<dbReference type="PANTHER" id="PTHR23416">
    <property type="entry name" value="SIALIC ACID SYNTHASE-RELATED"/>
    <property type="match status" value="1"/>
</dbReference>
<dbReference type="InterPro" id="IPR011004">
    <property type="entry name" value="Trimer_LpxA-like_sf"/>
</dbReference>
<dbReference type="SUPFAM" id="SSF51161">
    <property type="entry name" value="Trimeric LpxA-like enzymes"/>
    <property type="match status" value="1"/>
</dbReference>
<organism evidence="3 4">
    <name type="scientific">Phormidium tenue FACHB-1050</name>
    <dbReference type="NCBI Taxonomy" id="2692857"/>
    <lineage>
        <taxon>Bacteria</taxon>
        <taxon>Bacillati</taxon>
        <taxon>Cyanobacteriota</taxon>
        <taxon>Cyanophyceae</taxon>
        <taxon>Oscillatoriophycideae</taxon>
        <taxon>Oscillatoriales</taxon>
        <taxon>Oscillatoriaceae</taxon>
        <taxon>Phormidium</taxon>
    </lineage>
</organism>
<dbReference type="Proteomes" id="UP000618445">
    <property type="component" value="Unassembled WGS sequence"/>
</dbReference>
<evidence type="ECO:0000313" key="3">
    <source>
        <dbReference type="EMBL" id="MBD2315396.1"/>
    </source>
</evidence>
<dbReference type="EMBL" id="JACJQY010000001">
    <property type="protein sequence ID" value="MBD2315396.1"/>
    <property type="molecule type" value="Genomic_DNA"/>
</dbReference>
<reference evidence="3 4" key="1">
    <citation type="journal article" date="2020" name="ISME J.">
        <title>Comparative genomics reveals insights into cyanobacterial evolution and habitat adaptation.</title>
        <authorList>
            <person name="Chen M.Y."/>
            <person name="Teng W.K."/>
            <person name="Zhao L."/>
            <person name="Hu C.X."/>
            <person name="Zhou Y.K."/>
            <person name="Han B.P."/>
            <person name="Song L.R."/>
            <person name="Shu W.S."/>
        </authorList>
    </citation>
    <scope>NUCLEOTIDE SEQUENCE [LARGE SCALE GENOMIC DNA]</scope>
    <source>
        <strain evidence="3 4">FACHB-1050</strain>
    </source>
</reference>